<reference evidence="3" key="1">
    <citation type="journal article" date="2019" name="Int. J. Syst. Evol. Microbiol.">
        <title>The Global Catalogue of Microorganisms (GCM) 10K type strain sequencing project: providing services to taxonomists for standard genome sequencing and annotation.</title>
        <authorList>
            <consortium name="The Broad Institute Genomics Platform"/>
            <consortium name="The Broad Institute Genome Sequencing Center for Infectious Disease"/>
            <person name="Wu L."/>
            <person name="Ma J."/>
        </authorList>
    </citation>
    <scope>NUCLEOTIDE SEQUENCE [LARGE SCALE GENOMIC DNA]</scope>
    <source>
        <strain evidence="3">CGMCC 4.5798</strain>
    </source>
</reference>
<gene>
    <name evidence="2" type="ORF">ACFPO9_19590</name>
</gene>
<proteinExistence type="predicted"/>
<dbReference type="Proteomes" id="UP001596086">
    <property type="component" value="Unassembled WGS sequence"/>
</dbReference>
<comment type="caution">
    <text evidence="2">The sequence shown here is derived from an EMBL/GenBank/DDBJ whole genome shotgun (WGS) entry which is preliminary data.</text>
</comment>
<name>A0ABW0S106_9BURK</name>
<protein>
    <submittedName>
        <fullName evidence="2">Uncharacterized protein</fullName>
    </submittedName>
</protein>
<dbReference type="EMBL" id="JBHSMZ010000016">
    <property type="protein sequence ID" value="MFC5550726.1"/>
    <property type="molecule type" value="Genomic_DNA"/>
</dbReference>
<sequence length="110" mass="12003">MSKATENQTPSDNPADTPASDAPAGKATKSKALKKYKVTIHSEPEGGDKGDVIIGHNFRLVQIKRNVPVEVDEHILDVLKSSVIDTHVRGEDDKMHPVQIPRYSFTSEAA</sequence>
<accession>A0ABW0S106</accession>
<feature type="region of interest" description="Disordered" evidence="1">
    <location>
        <begin position="1"/>
        <end position="35"/>
    </location>
</feature>
<organism evidence="2 3">
    <name type="scientific">Massilia aerilata</name>
    <dbReference type="NCBI Taxonomy" id="453817"/>
    <lineage>
        <taxon>Bacteria</taxon>
        <taxon>Pseudomonadati</taxon>
        <taxon>Pseudomonadota</taxon>
        <taxon>Betaproteobacteria</taxon>
        <taxon>Burkholderiales</taxon>
        <taxon>Oxalobacteraceae</taxon>
        <taxon>Telluria group</taxon>
        <taxon>Massilia</taxon>
    </lineage>
</organism>
<keyword evidence="3" id="KW-1185">Reference proteome</keyword>
<evidence type="ECO:0000313" key="2">
    <source>
        <dbReference type="EMBL" id="MFC5550726.1"/>
    </source>
</evidence>
<evidence type="ECO:0000313" key="3">
    <source>
        <dbReference type="Proteomes" id="UP001596086"/>
    </source>
</evidence>
<dbReference type="RefSeq" id="WP_379773770.1">
    <property type="nucleotide sequence ID" value="NZ_JBHSMZ010000016.1"/>
</dbReference>
<evidence type="ECO:0000256" key="1">
    <source>
        <dbReference type="SAM" id="MobiDB-lite"/>
    </source>
</evidence>
<feature type="compositionally biased region" description="Polar residues" evidence="1">
    <location>
        <begin position="1"/>
        <end position="14"/>
    </location>
</feature>